<name>A0A1M6MT56_9CLOT</name>
<keyword evidence="3 6" id="KW-0812">Transmembrane</keyword>
<proteinExistence type="inferred from homology"/>
<dbReference type="InterPro" id="IPR037294">
    <property type="entry name" value="ABC_BtuC-like"/>
</dbReference>
<dbReference type="GO" id="GO:0055085">
    <property type="term" value="P:transmembrane transport"/>
    <property type="evidence" value="ECO:0007669"/>
    <property type="project" value="InterPro"/>
</dbReference>
<organism evidence="8 9">
    <name type="scientific">Clostridium amylolyticum</name>
    <dbReference type="NCBI Taxonomy" id="1121298"/>
    <lineage>
        <taxon>Bacteria</taxon>
        <taxon>Bacillati</taxon>
        <taxon>Bacillota</taxon>
        <taxon>Clostridia</taxon>
        <taxon>Eubacteriales</taxon>
        <taxon>Clostridiaceae</taxon>
        <taxon>Clostridium</taxon>
    </lineage>
</organism>
<gene>
    <name evidence="8" type="ORF">SAMN05444401_4114</name>
</gene>
<dbReference type="PANTHER" id="PTHR30477:SF0">
    <property type="entry name" value="METAL TRANSPORT SYSTEM MEMBRANE PROTEIN TM_0125-RELATED"/>
    <property type="match status" value="1"/>
</dbReference>
<evidence type="ECO:0000256" key="5">
    <source>
        <dbReference type="ARBA" id="ARBA00023136"/>
    </source>
</evidence>
<evidence type="ECO:0000256" key="3">
    <source>
        <dbReference type="ARBA" id="ARBA00022692"/>
    </source>
</evidence>
<evidence type="ECO:0000256" key="7">
    <source>
        <dbReference type="SAM" id="Phobius"/>
    </source>
</evidence>
<keyword evidence="5 7" id="KW-0472">Membrane</keyword>
<evidence type="ECO:0000256" key="6">
    <source>
        <dbReference type="RuleBase" id="RU003943"/>
    </source>
</evidence>
<dbReference type="CDD" id="cd06550">
    <property type="entry name" value="TM_ABC_iron-siderophores_like"/>
    <property type="match status" value="1"/>
</dbReference>
<dbReference type="OrthoDB" id="9798540at2"/>
<dbReference type="SUPFAM" id="SSF81345">
    <property type="entry name" value="ABC transporter involved in vitamin B12 uptake, BtuC"/>
    <property type="match status" value="1"/>
</dbReference>
<keyword evidence="4 7" id="KW-1133">Transmembrane helix</keyword>
<comment type="subcellular location">
    <subcellularLocation>
        <location evidence="6">Cell membrane</location>
        <topology evidence="6">Multi-pass membrane protein</topology>
    </subcellularLocation>
    <subcellularLocation>
        <location evidence="1">Membrane</location>
        <topology evidence="1">Multi-pass membrane protein</topology>
    </subcellularLocation>
</comment>
<evidence type="ECO:0000313" key="8">
    <source>
        <dbReference type="EMBL" id="SHJ86637.1"/>
    </source>
</evidence>
<feature type="transmembrane region" description="Helical" evidence="7">
    <location>
        <begin position="62"/>
        <end position="80"/>
    </location>
</feature>
<reference evidence="8 9" key="1">
    <citation type="submission" date="2016-11" db="EMBL/GenBank/DDBJ databases">
        <authorList>
            <person name="Jaros S."/>
            <person name="Januszkiewicz K."/>
            <person name="Wedrychowicz H."/>
        </authorList>
    </citation>
    <scope>NUCLEOTIDE SEQUENCE [LARGE SCALE GENOMIC DNA]</scope>
    <source>
        <strain evidence="8 9">DSM 21864</strain>
    </source>
</reference>
<feature type="transmembrane region" description="Helical" evidence="7">
    <location>
        <begin position="242"/>
        <end position="261"/>
    </location>
</feature>
<feature type="transmembrane region" description="Helical" evidence="7">
    <location>
        <begin position="87"/>
        <end position="108"/>
    </location>
</feature>
<feature type="transmembrane region" description="Helical" evidence="7">
    <location>
        <begin position="12"/>
        <end position="30"/>
    </location>
</feature>
<dbReference type="EMBL" id="FQZO01000009">
    <property type="protein sequence ID" value="SHJ86637.1"/>
    <property type="molecule type" value="Genomic_DNA"/>
</dbReference>
<dbReference type="RefSeq" id="WP_073011324.1">
    <property type="nucleotide sequence ID" value="NZ_FQZO01000009.1"/>
</dbReference>
<accession>A0A1M6MT56</accession>
<dbReference type="STRING" id="1121298.SAMN05444401_4114"/>
<dbReference type="AlphaFoldDB" id="A0A1M6MT56"/>
<dbReference type="Proteomes" id="UP000184080">
    <property type="component" value="Unassembled WGS sequence"/>
</dbReference>
<feature type="transmembrane region" description="Helical" evidence="7">
    <location>
        <begin position="191"/>
        <end position="207"/>
    </location>
</feature>
<evidence type="ECO:0000313" key="9">
    <source>
        <dbReference type="Proteomes" id="UP000184080"/>
    </source>
</evidence>
<evidence type="ECO:0000256" key="1">
    <source>
        <dbReference type="ARBA" id="ARBA00004141"/>
    </source>
</evidence>
<dbReference type="GO" id="GO:0043190">
    <property type="term" value="C:ATP-binding cassette (ABC) transporter complex"/>
    <property type="evidence" value="ECO:0007669"/>
    <property type="project" value="InterPro"/>
</dbReference>
<keyword evidence="9" id="KW-1185">Reference proteome</keyword>
<keyword evidence="6" id="KW-0813">Transport</keyword>
<evidence type="ECO:0000256" key="4">
    <source>
        <dbReference type="ARBA" id="ARBA00022989"/>
    </source>
</evidence>
<evidence type="ECO:0000256" key="2">
    <source>
        <dbReference type="ARBA" id="ARBA00008034"/>
    </source>
</evidence>
<dbReference type="GO" id="GO:0010043">
    <property type="term" value="P:response to zinc ion"/>
    <property type="evidence" value="ECO:0007669"/>
    <property type="project" value="TreeGrafter"/>
</dbReference>
<sequence>MLELEFMKNALMAGFLVALLCPAVGIFIVLKRYSMIGDTLSHSTFAGVAIGLVLGYNPLLTAFIYTSLCAIVIEFLRNYYKRYAEMVMSIILTFSLGIAIMLVSSGKAPANINSYLFGSILTVSKQDLYMILIVTVICFAIIGTLYNKLIYVTFDEEGASTVGIRVKLLNYVFTLMVGAAISVSIRVMGILVISSIIVVPIATALQFKKGFKSSFFISMAVGLIDIMSGLIISYYIDTAPGGTIAVVSVIVLILSIILSNINKKS</sequence>
<dbReference type="Gene3D" id="1.10.3470.10">
    <property type="entry name" value="ABC transporter involved in vitamin B12 uptake, BtuC"/>
    <property type="match status" value="1"/>
</dbReference>
<feature type="transmembrane region" description="Helical" evidence="7">
    <location>
        <begin position="168"/>
        <end position="185"/>
    </location>
</feature>
<protein>
    <submittedName>
        <fullName evidence="8">Zinc transport system permease protein</fullName>
    </submittedName>
</protein>
<dbReference type="Pfam" id="PF00950">
    <property type="entry name" value="ABC-3"/>
    <property type="match status" value="1"/>
</dbReference>
<dbReference type="PANTHER" id="PTHR30477">
    <property type="entry name" value="ABC-TRANSPORTER METAL-BINDING PROTEIN"/>
    <property type="match status" value="1"/>
</dbReference>
<feature type="transmembrane region" description="Helical" evidence="7">
    <location>
        <begin position="128"/>
        <end position="147"/>
    </location>
</feature>
<comment type="similarity">
    <text evidence="2 6">Belongs to the ABC-3 integral membrane protein family.</text>
</comment>
<feature type="transmembrane region" description="Helical" evidence="7">
    <location>
        <begin position="214"/>
        <end position="236"/>
    </location>
</feature>
<dbReference type="InterPro" id="IPR001626">
    <property type="entry name" value="ABC_TroCD"/>
</dbReference>